<feature type="transmembrane region" description="Helical" evidence="1">
    <location>
        <begin position="116"/>
        <end position="136"/>
    </location>
</feature>
<gene>
    <name evidence="2" type="primary">spoIIIAE</name>
    <name evidence="2" type="ORF">E5347_05910</name>
</gene>
<keyword evidence="1" id="KW-0812">Transmembrane</keyword>
<feature type="transmembrane region" description="Helical" evidence="1">
    <location>
        <begin position="257"/>
        <end position="278"/>
    </location>
</feature>
<feature type="transmembrane region" description="Helical" evidence="1">
    <location>
        <begin position="182"/>
        <end position="204"/>
    </location>
</feature>
<comment type="caution">
    <text evidence="2">The sequence shown here is derived from an EMBL/GenBank/DDBJ whole genome shotgun (WGS) entry which is preliminary data.</text>
</comment>
<name>A0A4S2DSW7_9CLOT</name>
<keyword evidence="3" id="KW-1185">Reference proteome</keyword>
<feature type="transmembrane region" description="Helical" evidence="1">
    <location>
        <begin position="216"/>
        <end position="237"/>
    </location>
</feature>
<protein>
    <submittedName>
        <fullName evidence="2">Stage III sporulation protein AE</fullName>
    </submittedName>
</protein>
<evidence type="ECO:0000313" key="3">
    <source>
        <dbReference type="Proteomes" id="UP000306888"/>
    </source>
</evidence>
<dbReference type="OrthoDB" id="1706761at2"/>
<reference evidence="2 3" key="1">
    <citation type="submission" date="2019-04" db="EMBL/GenBank/DDBJ databases">
        <title>Microbes associate with the intestines of laboratory mice.</title>
        <authorList>
            <person name="Navarre W."/>
            <person name="Wong E."/>
            <person name="Huang K."/>
            <person name="Tropini C."/>
            <person name="Ng K."/>
            <person name="Yu B."/>
        </authorList>
    </citation>
    <scope>NUCLEOTIDE SEQUENCE [LARGE SCALE GENOMIC DNA]</scope>
    <source>
        <strain evidence="2 3">NM50_B9-20</strain>
    </source>
</reference>
<feature type="transmembrane region" description="Helical" evidence="1">
    <location>
        <begin position="148"/>
        <end position="176"/>
    </location>
</feature>
<proteinExistence type="predicted"/>
<feature type="transmembrane region" description="Helical" evidence="1">
    <location>
        <begin position="7"/>
        <end position="26"/>
    </location>
</feature>
<dbReference type="InterPro" id="IPR014194">
    <property type="entry name" value="Spore_III_AE"/>
</dbReference>
<keyword evidence="1" id="KW-0472">Membrane</keyword>
<dbReference type="RefSeq" id="WP_136005467.1">
    <property type="nucleotide sequence ID" value="NZ_SRYR01000001.1"/>
</dbReference>
<sequence>MLKRGKGIKLICSFIFCCIIFINIGFKDVLAVDNENNSFNTTSINEENMIQDEETNNKLNNLYNYINNIKSDVEIMNDLDPVQYIKEYIKNGESSLSIKEVSNALLSFAFKEVKTVISLSISIIVLALICSLLKNLQSAFSNESISNVAFFACYSILIIILSRSFILSITIAVDIIKSLSDFMGAVMPVLVMMLGTIGGFSQAATMDPIIMAATIFVPRIYTSVIIPLILITFVLEFTNNISTEYKISNLCKLTKQITVWMQGIILTLFIGLLTVRGITASTIDAVTLKTAKFAIDNFIPIVGKAFSDAIASVAGYSLIIKNAVSTIGLVVIVLMMLYPVIKLLLISFVYKLTAALIEPISDKRITSSIASAGDSLILIMSCVLSVSLMFFVLLAIMASAGKFVIGG</sequence>
<accession>A0A4S2DSW7</accession>
<feature type="transmembrane region" description="Helical" evidence="1">
    <location>
        <begin position="326"/>
        <end position="354"/>
    </location>
</feature>
<dbReference type="AlphaFoldDB" id="A0A4S2DSW7"/>
<evidence type="ECO:0000313" key="2">
    <source>
        <dbReference type="EMBL" id="TGY44344.1"/>
    </source>
</evidence>
<keyword evidence="1" id="KW-1133">Transmembrane helix</keyword>
<organism evidence="2 3">
    <name type="scientific">Clostridium sartagoforme</name>
    <dbReference type="NCBI Taxonomy" id="84031"/>
    <lineage>
        <taxon>Bacteria</taxon>
        <taxon>Bacillati</taxon>
        <taxon>Bacillota</taxon>
        <taxon>Clostridia</taxon>
        <taxon>Eubacteriales</taxon>
        <taxon>Clostridiaceae</taxon>
        <taxon>Clostridium</taxon>
    </lineage>
</organism>
<evidence type="ECO:0000256" key="1">
    <source>
        <dbReference type="SAM" id="Phobius"/>
    </source>
</evidence>
<dbReference type="NCBIfam" id="TIGR02829">
    <property type="entry name" value="spore_III_AE"/>
    <property type="match status" value="1"/>
</dbReference>
<dbReference type="EMBL" id="SRYR01000001">
    <property type="protein sequence ID" value="TGY44344.1"/>
    <property type="molecule type" value="Genomic_DNA"/>
</dbReference>
<dbReference type="Proteomes" id="UP000306888">
    <property type="component" value="Unassembled WGS sequence"/>
</dbReference>
<feature type="transmembrane region" description="Helical" evidence="1">
    <location>
        <begin position="375"/>
        <end position="398"/>
    </location>
</feature>
<dbReference type="Pfam" id="PF09546">
    <property type="entry name" value="Spore_III_AE"/>
    <property type="match status" value="1"/>
</dbReference>